<keyword evidence="3" id="KW-0862">Zinc</keyword>
<name>A0AAV5RE13_STABA</name>
<dbReference type="Pfam" id="PF00649">
    <property type="entry name" value="Copper-fist"/>
    <property type="match status" value="1"/>
</dbReference>
<keyword evidence="6" id="KW-0804">Transcription</keyword>
<keyword evidence="5" id="KW-0805">Transcription regulation</keyword>
<evidence type="ECO:0000256" key="3">
    <source>
        <dbReference type="ARBA" id="ARBA00022833"/>
    </source>
</evidence>
<evidence type="ECO:0000256" key="7">
    <source>
        <dbReference type="ARBA" id="ARBA00023242"/>
    </source>
</evidence>
<accession>A0AAV5RE13</accession>
<comment type="subcellular location">
    <subcellularLocation>
        <location evidence="1">Nucleus</location>
    </subcellularLocation>
</comment>
<dbReference type="SMART" id="SM00412">
    <property type="entry name" value="Cu_FIST"/>
    <property type="match status" value="1"/>
</dbReference>
<dbReference type="SUPFAM" id="SSF57879">
    <property type="entry name" value="Zinc domain conserved in yeast copper-regulated transcription factors"/>
    <property type="match status" value="1"/>
</dbReference>
<reference evidence="9 10" key="1">
    <citation type="journal article" date="2023" name="Elife">
        <title>Identification of key yeast species and microbe-microbe interactions impacting larval growth of Drosophila in the wild.</title>
        <authorList>
            <person name="Mure A."/>
            <person name="Sugiura Y."/>
            <person name="Maeda R."/>
            <person name="Honda K."/>
            <person name="Sakurai N."/>
            <person name="Takahashi Y."/>
            <person name="Watada M."/>
            <person name="Katoh T."/>
            <person name="Gotoh A."/>
            <person name="Gotoh Y."/>
            <person name="Taniguchi I."/>
            <person name="Nakamura K."/>
            <person name="Hayashi T."/>
            <person name="Katayama T."/>
            <person name="Uemura T."/>
            <person name="Hattori Y."/>
        </authorList>
    </citation>
    <scope>NUCLEOTIDE SEQUENCE [LARGE SCALE GENOMIC DNA]</scope>
    <source>
        <strain evidence="9 10">SB-73</strain>
    </source>
</reference>
<dbReference type="EMBL" id="BTGC01000003">
    <property type="protein sequence ID" value="GMM49801.1"/>
    <property type="molecule type" value="Genomic_DNA"/>
</dbReference>
<dbReference type="GO" id="GO:0006878">
    <property type="term" value="P:intracellular copper ion homeostasis"/>
    <property type="evidence" value="ECO:0007669"/>
    <property type="project" value="TreeGrafter"/>
</dbReference>
<keyword evidence="4" id="KW-0186">Copper</keyword>
<keyword evidence="10" id="KW-1185">Reference proteome</keyword>
<dbReference type="Gene3D" id="3.90.430.10">
    <property type="entry name" value="Copper fist DNA-binding domain"/>
    <property type="match status" value="1"/>
</dbReference>
<gene>
    <name evidence="9" type="ORF">DASB73_007590</name>
</gene>
<evidence type="ECO:0000256" key="1">
    <source>
        <dbReference type="ARBA" id="ARBA00004123"/>
    </source>
</evidence>
<evidence type="ECO:0000313" key="9">
    <source>
        <dbReference type="EMBL" id="GMM49801.1"/>
    </source>
</evidence>
<comment type="caution">
    <text evidence="9">The sequence shown here is derived from an EMBL/GenBank/DDBJ whole genome shotgun (WGS) entry which is preliminary data.</text>
</comment>
<proteinExistence type="predicted"/>
<dbReference type="InterPro" id="IPR001083">
    <property type="entry name" value="Cu_fist_DNA-bd_dom"/>
</dbReference>
<keyword evidence="7" id="KW-0539">Nucleus</keyword>
<dbReference type="GO" id="GO:0000978">
    <property type="term" value="F:RNA polymerase II cis-regulatory region sequence-specific DNA binding"/>
    <property type="evidence" value="ECO:0007669"/>
    <property type="project" value="TreeGrafter"/>
</dbReference>
<keyword evidence="2" id="KW-0479">Metal-binding</keyword>
<sequence length="430" mass="47858">MVVYKNQKYACLNCLRGHRASSCDHKYRILLQVGKRGRRPQAEANSRLALVRNQNVPDEQDGKEVPPEAIYKVIRVSVPEASPTALNAPSKVSYGVSKEARICSDLEHLEKWGLNKIDPTHNSKTLVSAPSLDSGKHDMATVKQEFPTLNQLESADQISADDDNVVFTEKYVFIHVGGNLFRREARPGISKQKLTTKGHTTRQQNTDLLSQFDKNPMPLSHYDGTIEHYKQEPHAFPLQDVSTHQSSYAGDDIPMASLPDTKPDAKPLNPSYPLPFAPMQMQPNDLAFDDFHHRDLLASQIDATKIGLANASHSSSQSSLEADNISTSHTSSTIYEAQKSLTSNVSEQHRDAPLVIAPMQYQVYGNQGPMNLLNKIGISSEEASQLWPPGELNNMNLLYAPDCAFQGHCKCGDKCKCPDCYDHHHKQHQP</sequence>
<dbReference type="SMART" id="SM01090">
    <property type="entry name" value="Copper-fist"/>
    <property type="match status" value="1"/>
</dbReference>
<dbReference type="InterPro" id="IPR036395">
    <property type="entry name" value="Cu_fist_DNA-bd_dom_sf"/>
</dbReference>
<dbReference type="GO" id="GO:0005507">
    <property type="term" value="F:copper ion binding"/>
    <property type="evidence" value="ECO:0007669"/>
    <property type="project" value="InterPro"/>
</dbReference>
<dbReference type="PROSITE" id="PS50073">
    <property type="entry name" value="COPPER_FIST_2"/>
    <property type="match status" value="1"/>
</dbReference>
<evidence type="ECO:0000256" key="5">
    <source>
        <dbReference type="ARBA" id="ARBA00023015"/>
    </source>
</evidence>
<evidence type="ECO:0000256" key="4">
    <source>
        <dbReference type="ARBA" id="ARBA00023008"/>
    </source>
</evidence>
<dbReference type="Proteomes" id="UP001362899">
    <property type="component" value="Unassembled WGS sequence"/>
</dbReference>
<evidence type="ECO:0000313" key="10">
    <source>
        <dbReference type="Proteomes" id="UP001362899"/>
    </source>
</evidence>
<dbReference type="AlphaFoldDB" id="A0AAV5RE13"/>
<dbReference type="GO" id="GO:0045944">
    <property type="term" value="P:positive regulation of transcription by RNA polymerase II"/>
    <property type="evidence" value="ECO:0007669"/>
    <property type="project" value="TreeGrafter"/>
</dbReference>
<dbReference type="PANTHER" id="PTHR28088:SF5">
    <property type="entry name" value="TRANSCRIPTIONAL ACTIVATOR HAA1-RELATED"/>
    <property type="match status" value="1"/>
</dbReference>
<evidence type="ECO:0000256" key="6">
    <source>
        <dbReference type="ARBA" id="ARBA00023163"/>
    </source>
</evidence>
<protein>
    <recommendedName>
        <fullName evidence="8">Copper-fist domain-containing protein</fullName>
    </recommendedName>
</protein>
<dbReference type="GO" id="GO:0000981">
    <property type="term" value="F:DNA-binding transcription factor activity, RNA polymerase II-specific"/>
    <property type="evidence" value="ECO:0007669"/>
    <property type="project" value="TreeGrafter"/>
</dbReference>
<organism evidence="9 10">
    <name type="scientific">Starmerella bacillaris</name>
    <name type="common">Yeast</name>
    <name type="synonym">Candida zemplinina</name>
    <dbReference type="NCBI Taxonomy" id="1247836"/>
    <lineage>
        <taxon>Eukaryota</taxon>
        <taxon>Fungi</taxon>
        <taxon>Dikarya</taxon>
        <taxon>Ascomycota</taxon>
        <taxon>Saccharomycotina</taxon>
        <taxon>Dipodascomycetes</taxon>
        <taxon>Dipodascales</taxon>
        <taxon>Trichomonascaceae</taxon>
        <taxon>Starmerella</taxon>
    </lineage>
</organism>
<dbReference type="PANTHER" id="PTHR28088">
    <property type="entry name" value="TRANSCRIPTIONAL ACTIVATOR HAA1-RELATED"/>
    <property type="match status" value="1"/>
</dbReference>
<evidence type="ECO:0000256" key="2">
    <source>
        <dbReference type="ARBA" id="ARBA00022723"/>
    </source>
</evidence>
<feature type="domain" description="Copper-fist" evidence="8">
    <location>
        <begin position="1"/>
        <end position="40"/>
    </location>
</feature>
<dbReference type="PRINTS" id="PR00617">
    <property type="entry name" value="COPPERFIST"/>
</dbReference>
<dbReference type="GO" id="GO:0006879">
    <property type="term" value="P:intracellular iron ion homeostasis"/>
    <property type="evidence" value="ECO:0007669"/>
    <property type="project" value="TreeGrafter"/>
</dbReference>
<dbReference type="GO" id="GO:0005634">
    <property type="term" value="C:nucleus"/>
    <property type="evidence" value="ECO:0007669"/>
    <property type="project" value="UniProtKB-SubCell"/>
</dbReference>
<evidence type="ECO:0000259" key="8">
    <source>
        <dbReference type="PROSITE" id="PS50073"/>
    </source>
</evidence>
<dbReference type="InterPro" id="IPR051763">
    <property type="entry name" value="Copper_Homeo_Regul"/>
</dbReference>